<dbReference type="SUPFAM" id="SSF52743">
    <property type="entry name" value="Subtilisin-like"/>
    <property type="match status" value="1"/>
</dbReference>
<protein>
    <recommendedName>
        <fullName evidence="8">Peptidase S8/S53 domain-containing protein</fullName>
    </recommendedName>
</protein>
<feature type="compositionally biased region" description="Low complexity" evidence="7">
    <location>
        <begin position="266"/>
        <end position="277"/>
    </location>
</feature>
<feature type="active site" description="Charge relay system" evidence="6">
    <location>
        <position position="504"/>
    </location>
</feature>
<dbReference type="AlphaFoldDB" id="A0A072P425"/>
<sequence>MASTIVLNGKSVAKSALEKDASASNYILIQTTGDPLDNTQKKKLKDLGVQIQEFVGDEEGSQLYLCGYKEEPLDVIRDLDFVDYANVYVNDFVVPADTLPPSGRQTADADASHKVIVDVDVLLHHDVKDLGSGLVRQIADAANVETHEITAESGVLRLKVDLNNLGRIAAIDEVRVIHPVKERKLFNNVARKLLNADDVKLNDTTYQGEGQIVAVADTGFDRGSVTDTHEAFDGRVVKLIPLGRPPRGSTRGKADDPDGHGTHVCGSVLGSGSSSSEGKIEGTAPGAELIVQSLLSKLGPQAQLGGIPRDLGDLFNQAYMLDARVHTNSWGTPLDEDSGIQNPYDGGAEGIDNFVWNNQDMTILFAAGNDGQDKGPGRSMDGKINERSLGAEVAAKNCITVGATENLRPDLNSGVQGVPYTYGAFWRDSFPKNPLKDDLMANNPEGLAAFSSRGPTAENRLKPDVVAPGTAILSTRSRNIVNTADIGDFGAVSDSKYFYLAGTSMATPLVAGCCAVIRETLVKNGYEDVTNGVKNPTGSLVKALLVNGAVPIHGQYMPKEVGDEPNPHSGFGRVNLAGSISLPGDRSTGYGIGIISDSRQPFEVSVPVPSASALAQQVPNGQTNPGSSPAGLTLKVTLAYADFPGARLSNDLNLIIVAGDKERHGNQWNAEFEIGSHQPFDRRNNVEQIVWANVPGDHVKIVIKGWRLTSDEIPFAYAWKFF</sequence>
<feature type="active site" description="Charge relay system" evidence="6">
    <location>
        <position position="260"/>
    </location>
</feature>
<keyword evidence="4 6" id="KW-0720">Serine protease</keyword>
<name>A0A072P425_9EURO</name>
<dbReference type="InterPro" id="IPR015500">
    <property type="entry name" value="Peptidase_S8_subtilisin-rel"/>
</dbReference>
<dbReference type="PANTHER" id="PTHR43399:SF5">
    <property type="entry name" value="PEPTIDASE S8 FAMILY WITH PROTEASE-ASSOCIATED DOMAIN"/>
    <property type="match status" value="1"/>
</dbReference>
<dbReference type="PANTHER" id="PTHR43399">
    <property type="entry name" value="SUBTILISIN-RELATED"/>
    <property type="match status" value="1"/>
</dbReference>
<keyword evidence="5" id="KW-0865">Zymogen</keyword>
<dbReference type="CDD" id="cd04842">
    <property type="entry name" value="Peptidases_S8_Kp43_protease"/>
    <property type="match status" value="1"/>
</dbReference>
<dbReference type="Proteomes" id="UP000027920">
    <property type="component" value="Unassembled WGS sequence"/>
</dbReference>
<reference evidence="9 10" key="1">
    <citation type="submission" date="2013-03" db="EMBL/GenBank/DDBJ databases">
        <title>The Genome Sequence of Exophiala aquamarina CBS 119918.</title>
        <authorList>
            <consortium name="The Broad Institute Genomics Platform"/>
            <person name="Cuomo C."/>
            <person name="de Hoog S."/>
            <person name="Gorbushina A."/>
            <person name="Walker B."/>
            <person name="Young S.K."/>
            <person name="Zeng Q."/>
            <person name="Gargeya S."/>
            <person name="Fitzgerald M."/>
            <person name="Haas B."/>
            <person name="Abouelleil A."/>
            <person name="Allen A.W."/>
            <person name="Alvarado L."/>
            <person name="Arachchi H.M."/>
            <person name="Berlin A.M."/>
            <person name="Chapman S.B."/>
            <person name="Gainer-Dewar J."/>
            <person name="Goldberg J."/>
            <person name="Griggs A."/>
            <person name="Gujja S."/>
            <person name="Hansen M."/>
            <person name="Howarth C."/>
            <person name="Imamovic A."/>
            <person name="Ireland A."/>
            <person name="Larimer J."/>
            <person name="McCowan C."/>
            <person name="Murphy C."/>
            <person name="Pearson M."/>
            <person name="Poon T.W."/>
            <person name="Priest M."/>
            <person name="Roberts A."/>
            <person name="Saif S."/>
            <person name="Shea T."/>
            <person name="Sisk P."/>
            <person name="Sykes S."/>
            <person name="Wortman J."/>
            <person name="Nusbaum C."/>
            <person name="Birren B."/>
        </authorList>
    </citation>
    <scope>NUCLEOTIDE SEQUENCE [LARGE SCALE GENOMIC DNA]</scope>
    <source>
        <strain evidence="9 10">CBS 119918</strain>
    </source>
</reference>
<evidence type="ECO:0000256" key="3">
    <source>
        <dbReference type="ARBA" id="ARBA00022801"/>
    </source>
</evidence>
<dbReference type="PROSITE" id="PS00137">
    <property type="entry name" value="SUBTILASE_HIS"/>
    <property type="match status" value="1"/>
</dbReference>
<evidence type="ECO:0000313" key="10">
    <source>
        <dbReference type="Proteomes" id="UP000027920"/>
    </source>
</evidence>
<proteinExistence type="inferred from homology"/>
<evidence type="ECO:0000256" key="4">
    <source>
        <dbReference type="ARBA" id="ARBA00022825"/>
    </source>
</evidence>
<dbReference type="InterPro" id="IPR051048">
    <property type="entry name" value="Peptidase_S8/S53_subtilisin"/>
</dbReference>
<dbReference type="SUPFAM" id="SSF49785">
    <property type="entry name" value="Galactose-binding domain-like"/>
    <property type="match status" value="1"/>
</dbReference>
<keyword evidence="1 6" id="KW-0645">Protease</keyword>
<dbReference type="InterPro" id="IPR000209">
    <property type="entry name" value="Peptidase_S8/S53_dom"/>
</dbReference>
<dbReference type="HOGENOM" id="CLU_011786_1_0_1"/>
<organism evidence="9 10">
    <name type="scientific">Exophiala aquamarina CBS 119918</name>
    <dbReference type="NCBI Taxonomy" id="1182545"/>
    <lineage>
        <taxon>Eukaryota</taxon>
        <taxon>Fungi</taxon>
        <taxon>Dikarya</taxon>
        <taxon>Ascomycota</taxon>
        <taxon>Pezizomycotina</taxon>
        <taxon>Eurotiomycetes</taxon>
        <taxon>Chaetothyriomycetidae</taxon>
        <taxon>Chaetothyriales</taxon>
        <taxon>Herpotrichiellaceae</taxon>
        <taxon>Exophiala</taxon>
    </lineage>
</organism>
<evidence type="ECO:0000313" key="9">
    <source>
        <dbReference type="EMBL" id="KEF54028.1"/>
    </source>
</evidence>
<feature type="compositionally biased region" description="Basic and acidic residues" evidence="7">
    <location>
        <begin position="252"/>
        <end position="261"/>
    </location>
</feature>
<dbReference type="PRINTS" id="PR00723">
    <property type="entry name" value="SUBTILISIN"/>
</dbReference>
<dbReference type="Gene3D" id="3.40.50.200">
    <property type="entry name" value="Peptidase S8/S53 domain"/>
    <property type="match status" value="1"/>
</dbReference>
<dbReference type="InterPro" id="IPR008979">
    <property type="entry name" value="Galactose-bd-like_sf"/>
</dbReference>
<evidence type="ECO:0000256" key="2">
    <source>
        <dbReference type="ARBA" id="ARBA00022729"/>
    </source>
</evidence>
<feature type="domain" description="Peptidase S8/S53" evidence="8">
    <location>
        <begin position="208"/>
        <end position="558"/>
    </location>
</feature>
<feature type="region of interest" description="Disordered" evidence="7">
    <location>
        <begin position="243"/>
        <end position="281"/>
    </location>
</feature>
<evidence type="ECO:0000256" key="7">
    <source>
        <dbReference type="SAM" id="MobiDB-lite"/>
    </source>
</evidence>
<evidence type="ECO:0000259" key="8">
    <source>
        <dbReference type="Pfam" id="PF00082"/>
    </source>
</evidence>
<dbReference type="GO" id="GO:0006508">
    <property type="term" value="P:proteolysis"/>
    <property type="evidence" value="ECO:0007669"/>
    <property type="project" value="UniProtKB-KW"/>
</dbReference>
<comment type="caution">
    <text evidence="9">The sequence shown here is derived from an EMBL/GenBank/DDBJ whole genome shotgun (WGS) entry which is preliminary data.</text>
</comment>
<dbReference type="InterPro" id="IPR022398">
    <property type="entry name" value="Peptidase_S8_His-AS"/>
</dbReference>
<keyword evidence="10" id="KW-1185">Reference proteome</keyword>
<dbReference type="STRING" id="1182545.A0A072P425"/>
<dbReference type="PROSITE" id="PS00138">
    <property type="entry name" value="SUBTILASE_SER"/>
    <property type="match status" value="1"/>
</dbReference>
<dbReference type="InterPro" id="IPR034058">
    <property type="entry name" value="TagA/B/C/D_pept_dom"/>
</dbReference>
<dbReference type="EMBL" id="AMGV01000011">
    <property type="protein sequence ID" value="KEF54028.1"/>
    <property type="molecule type" value="Genomic_DNA"/>
</dbReference>
<dbReference type="PROSITE" id="PS51892">
    <property type="entry name" value="SUBTILASE"/>
    <property type="match status" value="1"/>
</dbReference>
<dbReference type="RefSeq" id="XP_013256618.1">
    <property type="nucleotide sequence ID" value="XM_013401164.1"/>
</dbReference>
<dbReference type="InterPro" id="IPR036852">
    <property type="entry name" value="Peptidase_S8/S53_dom_sf"/>
</dbReference>
<dbReference type="Gene3D" id="2.60.120.380">
    <property type="match status" value="1"/>
</dbReference>
<evidence type="ECO:0000256" key="1">
    <source>
        <dbReference type="ARBA" id="ARBA00022670"/>
    </source>
</evidence>
<dbReference type="InterPro" id="IPR023828">
    <property type="entry name" value="Peptidase_S8_Ser-AS"/>
</dbReference>
<dbReference type="Pfam" id="PF00082">
    <property type="entry name" value="Peptidase_S8"/>
    <property type="match status" value="1"/>
</dbReference>
<feature type="active site" description="Charge relay system" evidence="6">
    <location>
        <position position="217"/>
    </location>
</feature>
<gene>
    <name evidence="9" type="ORF">A1O9_09823</name>
</gene>
<keyword evidence="3 6" id="KW-0378">Hydrolase</keyword>
<comment type="similarity">
    <text evidence="6">Belongs to the peptidase S8 family.</text>
</comment>
<dbReference type="OrthoDB" id="3556949at2759"/>
<dbReference type="GO" id="GO:0004252">
    <property type="term" value="F:serine-type endopeptidase activity"/>
    <property type="evidence" value="ECO:0007669"/>
    <property type="project" value="UniProtKB-UniRule"/>
</dbReference>
<dbReference type="GeneID" id="25284731"/>
<evidence type="ECO:0000256" key="5">
    <source>
        <dbReference type="ARBA" id="ARBA00023145"/>
    </source>
</evidence>
<keyword evidence="2" id="KW-0732">Signal</keyword>
<accession>A0A072P425</accession>
<evidence type="ECO:0000256" key="6">
    <source>
        <dbReference type="PROSITE-ProRule" id="PRU01240"/>
    </source>
</evidence>
<dbReference type="VEuPathDB" id="FungiDB:A1O9_09823"/>